<dbReference type="InterPro" id="IPR009057">
    <property type="entry name" value="Homeodomain-like_sf"/>
</dbReference>
<evidence type="ECO:0000256" key="4">
    <source>
        <dbReference type="PROSITE-ProRule" id="PRU00335"/>
    </source>
</evidence>
<evidence type="ECO:0000313" key="6">
    <source>
        <dbReference type="EMBL" id="SEG77664.1"/>
    </source>
</evidence>
<dbReference type="InterPro" id="IPR001647">
    <property type="entry name" value="HTH_TetR"/>
</dbReference>
<evidence type="ECO:0000256" key="3">
    <source>
        <dbReference type="ARBA" id="ARBA00023163"/>
    </source>
</evidence>
<sequence>MAVAFTAQDKARIAASLLDTAEELFATQGLKKTSLDELVAPAGIAKGSFYAFYDSKEELYKEVMIRRAPLMGKLLAAALDRPPSAEALVALMRSMIEVLTTDPFYRRLITRPDELEAVARRVGAEEVARVTPHLLTPLIDYLARGQADGVIVADVAPEVLVGVLRTAGLLVLNRDRFGPDHEQVVEATINALARGLIA</sequence>
<dbReference type="PRINTS" id="PR00455">
    <property type="entry name" value="HTHTETR"/>
</dbReference>
<name>A0A1H6CXV1_9ACTN</name>
<accession>A0A1H6CXV1</accession>
<evidence type="ECO:0000256" key="2">
    <source>
        <dbReference type="ARBA" id="ARBA00023125"/>
    </source>
</evidence>
<reference evidence="6 7" key="1">
    <citation type="submission" date="2016-10" db="EMBL/GenBank/DDBJ databases">
        <authorList>
            <person name="de Groot N.N."/>
        </authorList>
    </citation>
    <scope>NUCLEOTIDE SEQUENCE [LARGE SCALE GENOMIC DNA]</scope>
    <source>
        <strain evidence="6 7">CGMCC 4.7037</strain>
    </source>
</reference>
<dbReference type="Pfam" id="PF00440">
    <property type="entry name" value="TetR_N"/>
    <property type="match status" value="1"/>
</dbReference>
<dbReference type="Proteomes" id="UP000236732">
    <property type="component" value="Unassembled WGS sequence"/>
</dbReference>
<dbReference type="OrthoDB" id="5112469at2"/>
<protein>
    <submittedName>
        <fullName evidence="6">DNA-binding transcriptional regulator, AcrR family</fullName>
    </submittedName>
</protein>
<feature type="DNA-binding region" description="H-T-H motif" evidence="4">
    <location>
        <begin position="34"/>
        <end position="53"/>
    </location>
</feature>
<dbReference type="EMBL" id="FNVT01000004">
    <property type="protein sequence ID" value="SEG77664.1"/>
    <property type="molecule type" value="Genomic_DNA"/>
</dbReference>
<dbReference type="GO" id="GO:0003677">
    <property type="term" value="F:DNA binding"/>
    <property type="evidence" value="ECO:0007669"/>
    <property type="project" value="UniProtKB-UniRule"/>
</dbReference>
<keyword evidence="2 4" id="KW-0238">DNA-binding</keyword>
<dbReference type="SUPFAM" id="SSF48498">
    <property type="entry name" value="Tetracyclin repressor-like, C-terminal domain"/>
    <property type="match status" value="1"/>
</dbReference>
<dbReference type="Gene3D" id="1.10.357.10">
    <property type="entry name" value="Tetracycline Repressor, domain 2"/>
    <property type="match status" value="1"/>
</dbReference>
<dbReference type="PROSITE" id="PS50977">
    <property type="entry name" value="HTH_TETR_2"/>
    <property type="match status" value="1"/>
</dbReference>
<dbReference type="PANTHER" id="PTHR47506:SF1">
    <property type="entry name" value="HTH-TYPE TRANSCRIPTIONAL REGULATOR YJDC"/>
    <property type="match status" value="1"/>
</dbReference>
<organism evidence="6 7">
    <name type="scientific">Nonomuraea solani</name>
    <dbReference type="NCBI Taxonomy" id="1144553"/>
    <lineage>
        <taxon>Bacteria</taxon>
        <taxon>Bacillati</taxon>
        <taxon>Actinomycetota</taxon>
        <taxon>Actinomycetes</taxon>
        <taxon>Streptosporangiales</taxon>
        <taxon>Streptosporangiaceae</taxon>
        <taxon>Nonomuraea</taxon>
    </lineage>
</organism>
<feature type="domain" description="HTH tetR-type" evidence="5">
    <location>
        <begin position="11"/>
        <end position="71"/>
    </location>
</feature>
<dbReference type="SUPFAM" id="SSF46689">
    <property type="entry name" value="Homeodomain-like"/>
    <property type="match status" value="1"/>
</dbReference>
<keyword evidence="3" id="KW-0804">Transcription</keyword>
<proteinExistence type="predicted"/>
<evidence type="ECO:0000256" key="1">
    <source>
        <dbReference type="ARBA" id="ARBA00023015"/>
    </source>
</evidence>
<gene>
    <name evidence="6" type="ORF">SAMN05444920_104515</name>
</gene>
<keyword evidence="7" id="KW-1185">Reference proteome</keyword>
<dbReference type="RefSeq" id="WP_103957023.1">
    <property type="nucleotide sequence ID" value="NZ_FNVT01000004.1"/>
</dbReference>
<dbReference type="InterPro" id="IPR036271">
    <property type="entry name" value="Tet_transcr_reg_TetR-rel_C_sf"/>
</dbReference>
<dbReference type="AlphaFoldDB" id="A0A1H6CXV1"/>
<evidence type="ECO:0000259" key="5">
    <source>
        <dbReference type="PROSITE" id="PS50977"/>
    </source>
</evidence>
<keyword evidence="1" id="KW-0805">Transcription regulation</keyword>
<dbReference type="PANTHER" id="PTHR47506">
    <property type="entry name" value="TRANSCRIPTIONAL REGULATORY PROTEIN"/>
    <property type="match status" value="1"/>
</dbReference>
<evidence type="ECO:0000313" key="7">
    <source>
        <dbReference type="Proteomes" id="UP000236732"/>
    </source>
</evidence>